<dbReference type="RefSeq" id="WP_204631580.1">
    <property type="nucleotide sequence ID" value="NZ_BSOC01000003.1"/>
</dbReference>
<feature type="signal peptide" evidence="1">
    <location>
        <begin position="1"/>
        <end position="23"/>
    </location>
</feature>
<dbReference type="Proteomes" id="UP001430193">
    <property type="component" value="Unassembled WGS sequence"/>
</dbReference>
<gene>
    <name evidence="2" type="ORF">ISS99_10665</name>
</gene>
<comment type="caution">
    <text evidence="2">The sequence shown here is derived from an EMBL/GenBank/DDBJ whole genome shotgun (WGS) entry which is preliminary data.</text>
</comment>
<name>A0ABS2KFQ1_9GAMM</name>
<evidence type="ECO:0000313" key="3">
    <source>
        <dbReference type="Proteomes" id="UP001430193"/>
    </source>
</evidence>
<sequence>MRGWRPLALSLACLLAASATAMANPQAKKAPSSAINAASARNKALTSFQSDLVSVLAPSADPQRLLAAALMARPLPSQAKIVSFPTLINRAAHADGAGPAESWARLADCNPNTVGDCPNGDALAQLVQQAPDNAAVWLLKLSQDAKSQKNDDARQDLAKAASAKLYDDYSGIGLQALASTVSTLPPPNATIDPNSAAGAEGVQVLIVFGSAAGMPQPALRDTAAFCEQGAPKDASIKDDCLKLGKLLEWGSSPLARSLGLHLRETLNTDPGQQQDAQNARRNLIWQVQNFAALSLRAQNNKAQSQHLLALARSGGTQMSLVLAALHDDGIPTDAPTDWQPQQAK</sequence>
<feature type="chain" id="PRO_5046266725" evidence="1">
    <location>
        <begin position="24"/>
        <end position="344"/>
    </location>
</feature>
<protein>
    <submittedName>
        <fullName evidence="2">Uncharacterized protein</fullName>
    </submittedName>
</protein>
<keyword evidence="3" id="KW-1185">Reference proteome</keyword>
<evidence type="ECO:0000256" key="1">
    <source>
        <dbReference type="SAM" id="SignalP"/>
    </source>
</evidence>
<proteinExistence type="predicted"/>
<evidence type="ECO:0000313" key="2">
    <source>
        <dbReference type="EMBL" id="MBM7129992.1"/>
    </source>
</evidence>
<keyword evidence="1" id="KW-0732">Signal</keyword>
<organism evidence="2 3">
    <name type="scientific">Dyella mobilis</name>
    <dbReference type="NCBI Taxonomy" id="1849582"/>
    <lineage>
        <taxon>Bacteria</taxon>
        <taxon>Pseudomonadati</taxon>
        <taxon>Pseudomonadota</taxon>
        <taxon>Gammaproteobacteria</taxon>
        <taxon>Lysobacterales</taxon>
        <taxon>Rhodanobacteraceae</taxon>
        <taxon>Dyella</taxon>
    </lineage>
</organism>
<accession>A0ABS2KFQ1</accession>
<reference evidence="2" key="1">
    <citation type="submission" date="2020-10" db="EMBL/GenBank/DDBJ databases">
        <title>Phylogeny of dyella-like bacteria.</title>
        <authorList>
            <person name="Fu J."/>
        </authorList>
    </citation>
    <scope>NUCLEOTIDE SEQUENCE</scope>
    <source>
        <strain evidence="2">DHON07</strain>
    </source>
</reference>
<dbReference type="EMBL" id="JADIKF010000038">
    <property type="protein sequence ID" value="MBM7129992.1"/>
    <property type="molecule type" value="Genomic_DNA"/>
</dbReference>